<dbReference type="Proteomes" id="UP000284779">
    <property type="component" value="Unassembled WGS sequence"/>
</dbReference>
<gene>
    <name evidence="1" type="ORF">DW944_07460</name>
</gene>
<protein>
    <recommendedName>
        <fullName evidence="3">ParA family protein</fullName>
    </recommendedName>
</protein>
<evidence type="ECO:0000313" key="2">
    <source>
        <dbReference type="Proteomes" id="UP000284779"/>
    </source>
</evidence>
<dbReference type="InterPro" id="IPR027417">
    <property type="entry name" value="P-loop_NTPase"/>
</dbReference>
<accession>A0A413R854</accession>
<proteinExistence type="predicted"/>
<dbReference type="Gene3D" id="3.40.50.300">
    <property type="entry name" value="P-loop containing nucleotide triphosphate hydrolases"/>
    <property type="match status" value="1"/>
</dbReference>
<evidence type="ECO:0000313" key="1">
    <source>
        <dbReference type="EMBL" id="RHA18352.1"/>
    </source>
</evidence>
<keyword evidence="2" id="KW-1185">Reference proteome</keyword>
<dbReference type="AlphaFoldDB" id="A0A413R854"/>
<reference evidence="1 2" key="1">
    <citation type="submission" date="2018-08" db="EMBL/GenBank/DDBJ databases">
        <title>A genome reference for cultivated species of the human gut microbiota.</title>
        <authorList>
            <person name="Zou Y."/>
            <person name="Xue W."/>
            <person name="Luo G."/>
        </authorList>
    </citation>
    <scope>NUCLEOTIDE SEQUENCE [LARGE SCALE GENOMIC DNA]</scope>
    <source>
        <strain evidence="1 2">AM44-11BH</strain>
    </source>
</reference>
<name>A0A413R854_9FIRM</name>
<evidence type="ECO:0008006" key="3">
    <source>
        <dbReference type="Google" id="ProtNLM"/>
    </source>
</evidence>
<dbReference type="SUPFAM" id="SSF52540">
    <property type="entry name" value="P-loop containing nucleoside triphosphate hydrolases"/>
    <property type="match status" value="1"/>
</dbReference>
<dbReference type="Gene3D" id="3.40.50.10850">
    <property type="entry name" value="Ntrc-like two-domain protein"/>
    <property type="match status" value="1"/>
</dbReference>
<organism evidence="1 2">
    <name type="scientific">Eubacterium ventriosum</name>
    <dbReference type="NCBI Taxonomy" id="39496"/>
    <lineage>
        <taxon>Bacteria</taxon>
        <taxon>Bacillati</taxon>
        <taxon>Bacillota</taxon>
        <taxon>Clostridia</taxon>
        <taxon>Eubacteriales</taxon>
        <taxon>Eubacteriaceae</taxon>
        <taxon>Eubacterium</taxon>
    </lineage>
</organism>
<dbReference type="RefSeq" id="WP_117970677.1">
    <property type="nucleotide sequence ID" value="NZ_QSFD01000006.1"/>
</dbReference>
<comment type="caution">
    <text evidence="1">The sequence shown here is derived from an EMBL/GenBank/DDBJ whole genome shotgun (WGS) entry which is preliminary data.</text>
</comment>
<dbReference type="EMBL" id="QSFD01000006">
    <property type="protein sequence ID" value="RHA18352.1"/>
    <property type="molecule type" value="Genomic_DNA"/>
</dbReference>
<sequence length="390" mass="45294">MTKSVYIICVYSKTKHRTTKTKKIRYMCKELVYPIGRNRGESVAHVKDVISKGGKLLKKGSLAVFDNDENYTESFLEYIEEKKGMPFEIQVFTKQESLLQYLESREPQLLLVASDVMCHEIEKVNREKIVILAGEEVSSSFSEYRTIYKYQSMENVIHQVIDYYIDITKDSIFVPVTKNKSEIIGIYSPVGNVGKTAVAWAMAQTLGADYTVLYINMQEYSGMDKMFDTDFGANLSDLMYFYKQSPESMAVKLKAVTYSAEGFDYIPPLVYSCDLRNIDTGQWLQFIQNIAELTEYDKIIIEFGQVLNNPMILLESCNRIFVPVSNDWMNQCKKKEWEEYLLRTGYEEILDRTEMLQVPQIRQWSSLDEYRECYLWGEPGDYIRQVLGGL</sequence>